<keyword evidence="5 7" id="KW-1133">Transmembrane helix</keyword>
<evidence type="ECO:0000256" key="5">
    <source>
        <dbReference type="ARBA" id="ARBA00022989"/>
    </source>
</evidence>
<evidence type="ECO:0000256" key="1">
    <source>
        <dbReference type="ARBA" id="ARBA00004651"/>
    </source>
</evidence>
<dbReference type="AlphaFoldDB" id="A0A7C5HG35"/>
<comment type="similarity">
    <text evidence="2">Belongs to the CPA3 antiporters (TC 2.A.63) subunit E family.</text>
</comment>
<dbReference type="PIRSF" id="PIRSF019239">
    <property type="entry name" value="MrpE"/>
    <property type="match status" value="1"/>
</dbReference>
<evidence type="ECO:0000256" key="6">
    <source>
        <dbReference type="ARBA" id="ARBA00023136"/>
    </source>
</evidence>
<dbReference type="InterPro" id="IPR002758">
    <property type="entry name" value="Cation_antiport_E"/>
</dbReference>
<sequence length="155" mass="17565">VIVLFILWMLLTNTFNGAEVLVGGICSFLIALFTYAAFSKTGLVNLHPKKIFWLIVYIPYFLWEMAKANIDVAYRVINPRLPIKPGIVMVKTKMKSDAGKIMVANSITLTPGTLTLDIIDDKMFIHWIWVQSADVEEASKLIPGKFEKILMRAFK</sequence>
<keyword evidence="4 7" id="KW-0812">Transmembrane</keyword>
<feature type="non-terminal residue" evidence="8">
    <location>
        <position position="1"/>
    </location>
</feature>
<protein>
    <submittedName>
        <fullName evidence="8">Na+/H+ antiporter subunit E</fullName>
    </submittedName>
</protein>
<dbReference type="PANTHER" id="PTHR34584:SF1">
    <property type="entry name" value="NA(+)_H(+) ANTIPORTER SUBUNIT E1"/>
    <property type="match status" value="1"/>
</dbReference>
<comment type="caution">
    <text evidence="8">The sequence shown here is derived from an EMBL/GenBank/DDBJ whole genome shotgun (WGS) entry which is preliminary data.</text>
</comment>
<comment type="subcellular location">
    <subcellularLocation>
        <location evidence="1">Cell membrane</location>
        <topology evidence="1">Multi-pass membrane protein</topology>
    </subcellularLocation>
</comment>
<organism evidence="8">
    <name type="scientific">candidate division WOR-3 bacterium</name>
    <dbReference type="NCBI Taxonomy" id="2052148"/>
    <lineage>
        <taxon>Bacteria</taxon>
        <taxon>Bacteria division WOR-3</taxon>
    </lineage>
</organism>
<evidence type="ECO:0000256" key="2">
    <source>
        <dbReference type="ARBA" id="ARBA00006228"/>
    </source>
</evidence>
<dbReference type="EMBL" id="DRTB01000220">
    <property type="protein sequence ID" value="HHE04994.1"/>
    <property type="molecule type" value="Genomic_DNA"/>
</dbReference>
<keyword evidence="6 7" id="KW-0472">Membrane</keyword>
<dbReference type="Pfam" id="PF01899">
    <property type="entry name" value="MNHE"/>
    <property type="match status" value="1"/>
</dbReference>
<feature type="transmembrane region" description="Helical" evidence="7">
    <location>
        <begin position="50"/>
        <end position="66"/>
    </location>
</feature>
<dbReference type="Proteomes" id="UP000886110">
    <property type="component" value="Unassembled WGS sequence"/>
</dbReference>
<accession>A0A7C5HG35</accession>
<evidence type="ECO:0000256" key="4">
    <source>
        <dbReference type="ARBA" id="ARBA00022692"/>
    </source>
</evidence>
<dbReference type="GO" id="GO:0005886">
    <property type="term" value="C:plasma membrane"/>
    <property type="evidence" value="ECO:0007669"/>
    <property type="project" value="UniProtKB-SubCell"/>
</dbReference>
<dbReference type="PANTHER" id="PTHR34584">
    <property type="entry name" value="NA(+)/H(+) ANTIPORTER SUBUNIT E1"/>
    <property type="match status" value="1"/>
</dbReference>
<feature type="transmembrane region" description="Helical" evidence="7">
    <location>
        <begin position="20"/>
        <end position="38"/>
    </location>
</feature>
<gene>
    <name evidence="8" type="ORF">ENL19_02905</name>
</gene>
<proteinExistence type="inferred from homology"/>
<evidence type="ECO:0000313" key="8">
    <source>
        <dbReference type="EMBL" id="HHE04994.1"/>
    </source>
</evidence>
<dbReference type="GO" id="GO:0008324">
    <property type="term" value="F:monoatomic cation transmembrane transporter activity"/>
    <property type="evidence" value="ECO:0007669"/>
    <property type="project" value="InterPro"/>
</dbReference>
<reference evidence="8" key="1">
    <citation type="journal article" date="2020" name="mSystems">
        <title>Genome- and Community-Level Interaction Insights into Carbon Utilization and Element Cycling Functions of Hydrothermarchaeota in Hydrothermal Sediment.</title>
        <authorList>
            <person name="Zhou Z."/>
            <person name="Liu Y."/>
            <person name="Xu W."/>
            <person name="Pan J."/>
            <person name="Luo Z.H."/>
            <person name="Li M."/>
        </authorList>
    </citation>
    <scope>NUCLEOTIDE SEQUENCE [LARGE SCALE GENOMIC DNA]</scope>
    <source>
        <strain evidence="8">HyVt-74</strain>
    </source>
</reference>
<keyword evidence="3" id="KW-1003">Cell membrane</keyword>
<evidence type="ECO:0000256" key="7">
    <source>
        <dbReference type="SAM" id="Phobius"/>
    </source>
</evidence>
<evidence type="ECO:0000256" key="3">
    <source>
        <dbReference type="ARBA" id="ARBA00022475"/>
    </source>
</evidence>
<name>A0A7C5HG35_UNCW3</name>